<protein>
    <recommendedName>
        <fullName evidence="4">Undecaprenyl-diphosphatase</fullName>
        <ecNumber evidence="3">3.6.1.27</ecNumber>
    </recommendedName>
    <alternativeName>
        <fullName evidence="12">Bacitracin resistance protein</fullName>
    </alternativeName>
    <alternativeName>
        <fullName evidence="11">Undecaprenyl pyrophosphate phosphatase</fullName>
    </alternativeName>
</protein>
<keyword evidence="10" id="KW-0046">Antibiotic resistance</keyword>
<evidence type="ECO:0000313" key="15">
    <source>
        <dbReference type="EMBL" id="HDR52930.1"/>
    </source>
</evidence>
<feature type="transmembrane region" description="Helical" evidence="14">
    <location>
        <begin position="41"/>
        <end position="61"/>
    </location>
</feature>
<evidence type="ECO:0000256" key="6">
    <source>
        <dbReference type="ARBA" id="ARBA00022692"/>
    </source>
</evidence>
<gene>
    <name evidence="15" type="ORF">ENN90_15135</name>
</gene>
<dbReference type="EMBL" id="DSDK01000849">
    <property type="protein sequence ID" value="HDR52930.1"/>
    <property type="molecule type" value="Genomic_DNA"/>
</dbReference>
<comment type="caution">
    <text evidence="15">The sequence shown here is derived from an EMBL/GenBank/DDBJ whole genome shotgun (WGS) entry which is preliminary data.</text>
</comment>
<evidence type="ECO:0000256" key="2">
    <source>
        <dbReference type="ARBA" id="ARBA00010621"/>
    </source>
</evidence>
<keyword evidence="8 14" id="KW-1133">Transmembrane helix</keyword>
<sequence length="189" mass="20600">FAFQWNESTQYIFKLLFSSIPVLILGLFFAKEIEQFFTGNLMLVGSMLLITASLLAFAHFVKKRNLQITWGKAFIIGIAQALAVMPGISRSGATIATGLLLGTKKDEVARFSFLMVLIPILGAAFLDLMGGDFSQEKTIGTIPLLIGFLAAFLSGLFACSLMIKVVKRGKLIYFAIYCLIIGLIAIFAA</sequence>
<evidence type="ECO:0000256" key="8">
    <source>
        <dbReference type="ARBA" id="ARBA00022989"/>
    </source>
</evidence>
<dbReference type="GO" id="GO:0046677">
    <property type="term" value="P:response to antibiotic"/>
    <property type="evidence" value="ECO:0007669"/>
    <property type="project" value="UniProtKB-KW"/>
</dbReference>
<keyword evidence="6 14" id="KW-0812">Transmembrane</keyword>
<dbReference type="Proteomes" id="UP000886047">
    <property type="component" value="Unassembled WGS sequence"/>
</dbReference>
<keyword evidence="9 14" id="KW-0472">Membrane</keyword>
<accession>A0A831LXF1</accession>
<keyword evidence="5" id="KW-1003">Cell membrane</keyword>
<evidence type="ECO:0000256" key="9">
    <source>
        <dbReference type="ARBA" id="ARBA00023136"/>
    </source>
</evidence>
<evidence type="ECO:0000256" key="1">
    <source>
        <dbReference type="ARBA" id="ARBA00004651"/>
    </source>
</evidence>
<keyword evidence="7" id="KW-0378">Hydrolase</keyword>
<dbReference type="Pfam" id="PF02673">
    <property type="entry name" value="BacA"/>
    <property type="match status" value="1"/>
</dbReference>
<dbReference type="GO" id="GO:0050380">
    <property type="term" value="F:undecaprenyl-diphosphatase activity"/>
    <property type="evidence" value="ECO:0007669"/>
    <property type="project" value="UniProtKB-EC"/>
</dbReference>
<reference evidence="15" key="1">
    <citation type="journal article" date="2020" name="mSystems">
        <title>Genome- and Community-Level Interaction Insights into Carbon Utilization and Element Cycling Functions of Hydrothermarchaeota in Hydrothermal Sediment.</title>
        <authorList>
            <person name="Zhou Z."/>
            <person name="Liu Y."/>
            <person name="Xu W."/>
            <person name="Pan J."/>
            <person name="Luo Z.H."/>
            <person name="Li M."/>
        </authorList>
    </citation>
    <scope>NUCLEOTIDE SEQUENCE [LARGE SCALE GENOMIC DNA]</scope>
    <source>
        <strain evidence="15">SpSt-1217</strain>
    </source>
</reference>
<name>A0A831LXF1_9BACT</name>
<dbReference type="PANTHER" id="PTHR30622:SF2">
    <property type="entry name" value="UNDECAPRENYL-DIPHOSPHATASE"/>
    <property type="match status" value="1"/>
</dbReference>
<comment type="similarity">
    <text evidence="2">Belongs to the UppP family.</text>
</comment>
<feature type="transmembrane region" description="Helical" evidence="14">
    <location>
        <begin position="171"/>
        <end position="188"/>
    </location>
</feature>
<proteinExistence type="inferred from homology"/>
<dbReference type="EC" id="3.6.1.27" evidence="3"/>
<dbReference type="PANTHER" id="PTHR30622">
    <property type="entry name" value="UNDECAPRENYL-DIPHOSPHATASE"/>
    <property type="match status" value="1"/>
</dbReference>
<evidence type="ECO:0000256" key="10">
    <source>
        <dbReference type="ARBA" id="ARBA00023251"/>
    </source>
</evidence>
<dbReference type="GO" id="GO:0005886">
    <property type="term" value="C:plasma membrane"/>
    <property type="evidence" value="ECO:0007669"/>
    <property type="project" value="UniProtKB-SubCell"/>
</dbReference>
<evidence type="ECO:0000256" key="7">
    <source>
        <dbReference type="ARBA" id="ARBA00022801"/>
    </source>
</evidence>
<evidence type="ECO:0000256" key="3">
    <source>
        <dbReference type="ARBA" id="ARBA00012374"/>
    </source>
</evidence>
<dbReference type="InterPro" id="IPR003824">
    <property type="entry name" value="UppP"/>
</dbReference>
<evidence type="ECO:0000256" key="11">
    <source>
        <dbReference type="ARBA" id="ARBA00032707"/>
    </source>
</evidence>
<comment type="subcellular location">
    <subcellularLocation>
        <location evidence="1">Cell membrane</location>
        <topology evidence="1">Multi-pass membrane protein</topology>
    </subcellularLocation>
</comment>
<feature type="transmembrane region" description="Helical" evidence="14">
    <location>
        <begin position="108"/>
        <end position="126"/>
    </location>
</feature>
<evidence type="ECO:0000256" key="12">
    <source>
        <dbReference type="ARBA" id="ARBA00032932"/>
    </source>
</evidence>
<feature type="non-terminal residue" evidence="15">
    <location>
        <position position="1"/>
    </location>
</feature>
<feature type="transmembrane region" description="Helical" evidence="14">
    <location>
        <begin position="73"/>
        <end position="101"/>
    </location>
</feature>
<organism evidence="15">
    <name type="scientific">Mariniphaga anaerophila</name>
    <dbReference type="NCBI Taxonomy" id="1484053"/>
    <lineage>
        <taxon>Bacteria</taxon>
        <taxon>Pseudomonadati</taxon>
        <taxon>Bacteroidota</taxon>
        <taxon>Bacteroidia</taxon>
        <taxon>Marinilabiliales</taxon>
        <taxon>Prolixibacteraceae</taxon>
        <taxon>Mariniphaga</taxon>
    </lineage>
</organism>
<evidence type="ECO:0000256" key="4">
    <source>
        <dbReference type="ARBA" id="ARBA00021581"/>
    </source>
</evidence>
<dbReference type="AlphaFoldDB" id="A0A831LXF1"/>
<evidence type="ECO:0000256" key="13">
    <source>
        <dbReference type="ARBA" id="ARBA00047594"/>
    </source>
</evidence>
<comment type="catalytic activity">
    <reaction evidence="13">
        <text>di-trans,octa-cis-undecaprenyl diphosphate + H2O = di-trans,octa-cis-undecaprenyl phosphate + phosphate + H(+)</text>
        <dbReference type="Rhea" id="RHEA:28094"/>
        <dbReference type="ChEBI" id="CHEBI:15377"/>
        <dbReference type="ChEBI" id="CHEBI:15378"/>
        <dbReference type="ChEBI" id="CHEBI:43474"/>
        <dbReference type="ChEBI" id="CHEBI:58405"/>
        <dbReference type="ChEBI" id="CHEBI:60392"/>
        <dbReference type="EC" id="3.6.1.27"/>
    </reaction>
</comment>
<evidence type="ECO:0000256" key="14">
    <source>
        <dbReference type="SAM" id="Phobius"/>
    </source>
</evidence>
<evidence type="ECO:0000256" key="5">
    <source>
        <dbReference type="ARBA" id="ARBA00022475"/>
    </source>
</evidence>
<feature type="transmembrane region" description="Helical" evidence="14">
    <location>
        <begin position="12"/>
        <end position="29"/>
    </location>
</feature>
<feature type="transmembrane region" description="Helical" evidence="14">
    <location>
        <begin position="138"/>
        <end position="159"/>
    </location>
</feature>